<comment type="similarity">
    <text evidence="3 8">Belongs to the HMBS family.</text>
</comment>
<organism evidence="11">
    <name type="scientific">Sporolactobacillus sp. Y61</name>
    <dbReference type="NCBI Taxonomy" id="3160863"/>
    <lineage>
        <taxon>Bacteria</taxon>
        <taxon>Bacillati</taxon>
        <taxon>Bacillota</taxon>
        <taxon>Bacilli</taxon>
        <taxon>Bacillales</taxon>
        <taxon>Sporolactobacillaceae</taxon>
        <taxon>Sporolactobacillus</taxon>
    </lineage>
</organism>
<comment type="miscellaneous">
    <text evidence="8">The porphobilinogen subunits are added to the dipyrromethane group.</text>
</comment>
<dbReference type="SUPFAM" id="SSF54782">
    <property type="entry name" value="Porphobilinogen deaminase (hydroxymethylbilane synthase), C-terminal domain"/>
    <property type="match status" value="1"/>
</dbReference>
<dbReference type="InterPro" id="IPR022419">
    <property type="entry name" value="Porphobilin_deaminase_cofac_BS"/>
</dbReference>
<comment type="pathway">
    <text evidence="2">Porphyrin-containing compound metabolism; protoporphyrin-IX biosynthesis; coproporphyrinogen-III from 5-aminolevulinate: step 2/4.</text>
</comment>
<comment type="function">
    <text evidence="1 8">Tetrapolymerization of the monopyrrole PBG into the hydroxymethylbilane pre-uroporphyrinogen in several discrete steps.</text>
</comment>
<evidence type="ECO:0000256" key="1">
    <source>
        <dbReference type="ARBA" id="ARBA00002869"/>
    </source>
</evidence>
<dbReference type="PRINTS" id="PR00151">
    <property type="entry name" value="PORPHBDMNASE"/>
</dbReference>
<evidence type="ECO:0000256" key="7">
    <source>
        <dbReference type="ARBA" id="ARBA00048169"/>
    </source>
</evidence>
<evidence type="ECO:0000256" key="8">
    <source>
        <dbReference type="HAMAP-Rule" id="MF_00260"/>
    </source>
</evidence>
<evidence type="ECO:0000256" key="3">
    <source>
        <dbReference type="ARBA" id="ARBA00005638"/>
    </source>
</evidence>
<dbReference type="GO" id="GO:0006782">
    <property type="term" value="P:protoporphyrinogen IX biosynthetic process"/>
    <property type="evidence" value="ECO:0007669"/>
    <property type="project" value="UniProtKB-UniRule"/>
</dbReference>
<sequence>MRTLVIGSRRSKLALVQSRKVMEILKAASGGLNVQIRHIVTRGDRIQHVALSKAGGKGLFVKEIERALLDGSIDLAVHSMKDMPADLPEGLEIGGIPAREDPGDVLISRNGGDLDTLAPGAIIGTSSLRRAAQILYKRPDLKIKTLRGNVDTRLSKLKSGAFDAIVLARAGLNRLERKEQAISIPFAVMLPAVGQGALAIECRSGDAELKALLKKISDEKTWRTVLAERAFLKKLEGGCQVPIAAHCVLRDDGCFSLDGLVASPDGQTLLRTERDGRNPEKLGYLVAESLLNRGADKILAAFRPSEPGRE</sequence>
<dbReference type="FunFam" id="3.40.190.10:FF:000004">
    <property type="entry name" value="Porphobilinogen deaminase"/>
    <property type="match status" value="1"/>
</dbReference>
<dbReference type="SUPFAM" id="SSF53850">
    <property type="entry name" value="Periplasmic binding protein-like II"/>
    <property type="match status" value="1"/>
</dbReference>
<accession>A0AAU8IEL1</accession>
<name>A0AAU8IEL1_9BACL</name>
<dbReference type="Gene3D" id="3.30.160.40">
    <property type="entry name" value="Porphobilinogen deaminase, C-terminal domain"/>
    <property type="match status" value="1"/>
</dbReference>
<evidence type="ECO:0000259" key="9">
    <source>
        <dbReference type="Pfam" id="PF01379"/>
    </source>
</evidence>
<dbReference type="CDD" id="cd13646">
    <property type="entry name" value="PBP2_EcHMBS_like"/>
    <property type="match status" value="1"/>
</dbReference>
<gene>
    <name evidence="8 11" type="primary">hemC</name>
    <name evidence="11" type="ORF">ABNN70_13500</name>
</gene>
<feature type="domain" description="Porphobilinogen deaminase C-terminal" evidence="10">
    <location>
        <begin position="222"/>
        <end position="292"/>
    </location>
</feature>
<dbReference type="GO" id="GO:0004418">
    <property type="term" value="F:hydroxymethylbilane synthase activity"/>
    <property type="evidence" value="ECO:0007669"/>
    <property type="project" value="UniProtKB-UniRule"/>
</dbReference>
<comment type="cofactor">
    <cofactor evidence="8">
        <name>dipyrromethane</name>
        <dbReference type="ChEBI" id="CHEBI:60342"/>
    </cofactor>
    <text evidence="8">Binds 1 dipyrromethane group covalently.</text>
</comment>
<dbReference type="InterPro" id="IPR022417">
    <property type="entry name" value="Porphobilin_deaminase_N"/>
</dbReference>
<dbReference type="FunFam" id="3.30.160.40:FF:000001">
    <property type="entry name" value="Porphobilinogen deaminase"/>
    <property type="match status" value="1"/>
</dbReference>
<keyword evidence="5 8" id="KW-0808">Transferase</keyword>
<comment type="subunit">
    <text evidence="4 8">Monomer.</text>
</comment>
<dbReference type="EMBL" id="CP159510">
    <property type="protein sequence ID" value="XCJ16648.1"/>
    <property type="molecule type" value="Genomic_DNA"/>
</dbReference>
<feature type="domain" description="Porphobilinogen deaminase N-terminal" evidence="9">
    <location>
        <begin position="4"/>
        <end position="210"/>
    </location>
</feature>
<dbReference type="FunFam" id="3.40.190.10:FF:000005">
    <property type="entry name" value="Porphobilinogen deaminase"/>
    <property type="match status" value="1"/>
</dbReference>
<dbReference type="PIRSF" id="PIRSF001438">
    <property type="entry name" value="4pyrrol_synth_OHMeBilane_synth"/>
    <property type="match status" value="1"/>
</dbReference>
<reference evidence="11" key="1">
    <citation type="submission" date="2024-06" db="EMBL/GenBank/DDBJ databases">
        <authorList>
            <person name="Fan A."/>
            <person name="Zhang F.Y."/>
            <person name="Zhang L."/>
        </authorList>
    </citation>
    <scope>NUCLEOTIDE SEQUENCE</scope>
    <source>
        <strain evidence="11">Y61</strain>
    </source>
</reference>
<evidence type="ECO:0000256" key="2">
    <source>
        <dbReference type="ARBA" id="ARBA00004735"/>
    </source>
</evidence>
<feature type="modified residue" description="S-(dipyrrolylmethanemethyl)cysteine" evidence="8">
    <location>
        <position position="239"/>
    </location>
</feature>
<dbReference type="PROSITE" id="PS00533">
    <property type="entry name" value="PORPHOBILINOGEN_DEAM"/>
    <property type="match status" value="1"/>
</dbReference>
<dbReference type="EC" id="2.5.1.61" evidence="8"/>
<proteinExistence type="inferred from homology"/>
<evidence type="ECO:0000256" key="5">
    <source>
        <dbReference type="ARBA" id="ARBA00022679"/>
    </source>
</evidence>
<dbReference type="RefSeq" id="WP_129928215.1">
    <property type="nucleotide sequence ID" value="NZ_CP159510.1"/>
</dbReference>
<dbReference type="InterPro" id="IPR036803">
    <property type="entry name" value="Porphobilinogen_deaminase_C_sf"/>
</dbReference>
<evidence type="ECO:0000256" key="4">
    <source>
        <dbReference type="ARBA" id="ARBA00011245"/>
    </source>
</evidence>
<dbReference type="NCBIfam" id="TIGR00212">
    <property type="entry name" value="hemC"/>
    <property type="match status" value="1"/>
</dbReference>
<dbReference type="GO" id="GO:0005737">
    <property type="term" value="C:cytoplasm"/>
    <property type="evidence" value="ECO:0007669"/>
    <property type="project" value="UniProtKB-UniRule"/>
</dbReference>
<dbReference type="Pfam" id="PF01379">
    <property type="entry name" value="Porphobil_deam"/>
    <property type="match status" value="1"/>
</dbReference>
<evidence type="ECO:0000256" key="6">
    <source>
        <dbReference type="ARBA" id="ARBA00023244"/>
    </source>
</evidence>
<dbReference type="InterPro" id="IPR022418">
    <property type="entry name" value="Porphobilinogen_deaminase_C"/>
</dbReference>
<dbReference type="PANTHER" id="PTHR11557">
    <property type="entry name" value="PORPHOBILINOGEN DEAMINASE"/>
    <property type="match status" value="1"/>
</dbReference>
<evidence type="ECO:0000313" key="11">
    <source>
        <dbReference type="EMBL" id="XCJ16648.1"/>
    </source>
</evidence>
<evidence type="ECO:0000259" key="10">
    <source>
        <dbReference type="Pfam" id="PF03900"/>
    </source>
</evidence>
<dbReference type="AlphaFoldDB" id="A0AAU8IEL1"/>
<protein>
    <recommendedName>
        <fullName evidence="8">Porphobilinogen deaminase</fullName>
        <shortName evidence="8">PBG</shortName>
        <ecNumber evidence="8">2.5.1.61</ecNumber>
    </recommendedName>
    <alternativeName>
        <fullName evidence="8">Hydroxymethylbilane synthase</fullName>
        <shortName evidence="8">HMBS</shortName>
    </alternativeName>
    <alternativeName>
        <fullName evidence="8">Pre-uroporphyrinogen synthase</fullName>
    </alternativeName>
</protein>
<dbReference type="PANTHER" id="PTHR11557:SF0">
    <property type="entry name" value="PORPHOBILINOGEN DEAMINASE"/>
    <property type="match status" value="1"/>
</dbReference>
<dbReference type="Gene3D" id="3.40.190.10">
    <property type="entry name" value="Periplasmic binding protein-like II"/>
    <property type="match status" value="2"/>
</dbReference>
<dbReference type="HAMAP" id="MF_00260">
    <property type="entry name" value="Porphobil_deam"/>
    <property type="match status" value="1"/>
</dbReference>
<keyword evidence="6 8" id="KW-0627">Porphyrin biosynthesis</keyword>
<comment type="catalytic activity">
    <reaction evidence="7 8">
        <text>4 porphobilinogen + H2O = hydroxymethylbilane + 4 NH4(+)</text>
        <dbReference type="Rhea" id="RHEA:13185"/>
        <dbReference type="ChEBI" id="CHEBI:15377"/>
        <dbReference type="ChEBI" id="CHEBI:28938"/>
        <dbReference type="ChEBI" id="CHEBI:57845"/>
        <dbReference type="ChEBI" id="CHEBI:58126"/>
        <dbReference type="EC" id="2.5.1.61"/>
    </reaction>
</comment>
<dbReference type="InterPro" id="IPR000860">
    <property type="entry name" value="HemC"/>
</dbReference>
<dbReference type="Pfam" id="PF03900">
    <property type="entry name" value="Porphobil_deamC"/>
    <property type="match status" value="1"/>
</dbReference>